<dbReference type="PANTHER" id="PTHR44068:SF11">
    <property type="entry name" value="GERANYL DIPHOSPHATE 2-C-METHYLTRANSFERASE"/>
    <property type="match status" value="1"/>
</dbReference>
<dbReference type="InterPro" id="IPR025714">
    <property type="entry name" value="Methyltranfer_dom"/>
</dbReference>
<reference evidence="2 3" key="1">
    <citation type="submission" date="2017-03" db="EMBL/GenBank/DDBJ databases">
        <title>Genome sequence of Clostridium oryzae DSM 28571.</title>
        <authorList>
            <person name="Poehlein A."/>
            <person name="Daniel R."/>
        </authorList>
    </citation>
    <scope>NUCLEOTIDE SEQUENCE [LARGE SCALE GENOMIC DNA]</scope>
    <source>
        <strain evidence="2 3">DSM 28571</strain>
    </source>
</reference>
<dbReference type="OrthoDB" id="9772751at2"/>
<dbReference type="GO" id="GO:0043770">
    <property type="term" value="F:demethylmenaquinone methyltransferase activity"/>
    <property type="evidence" value="ECO:0007669"/>
    <property type="project" value="UniProtKB-EC"/>
</dbReference>
<dbReference type="GO" id="GO:0032259">
    <property type="term" value="P:methylation"/>
    <property type="evidence" value="ECO:0007669"/>
    <property type="project" value="UniProtKB-KW"/>
</dbReference>
<keyword evidence="2" id="KW-0808">Transferase</keyword>
<dbReference type="RefSeq" id="WP_079422477.1">
    <property type="nucleotide sequence ID" value="NZ_MZGV01000008.1"/>
</dbReference>
<feature type="domain" description="Methyltransferase" evidence="1">
    <location>
        <begin position="44"/>
        <end position="188"/>
    </location>
</feature>
<protein>
    <submittedName>
        <fullName evidence="2">Demethylmenaquinone methyltransferase</fullName>
        <ecNumber evidence="2">2.1.1.163</ecNumber>
    </submittedName>
</protein>
<dbReference type="EC" id="2.1.1.163" evidence="2"/>
<dbReference type="InterPro" id="IPR029063">
    <property type="entry name" value="SAM-dependent_MTases_sf"/>
</dbReference>
<comment type="caution">
    <text evidence="2">The sequence shown here is derived from an EMBL/GenBank/DDBJ whole genome shotgun (WGS) entry which is preliminary data.</text>
</comment>
<dbReference type="EMBL" id="MZGV01000008">
    <property type="protein sequence ID" value="OPJ63543.1"/>
    <property type="molecule type" value="Genomic_DNA"/>
</dbReference>
<sequence length="209" mass="23588">MSELARRLNQCRKPTGHSGKTVVEDMNKSHYELTSWGIKGLNIEKEYTILDAGCGGGVTVGRLAQLASQGEVFGIDYSEDCVKWASQHNETLIQFGRVHILRGSVDKLPFNDNKFNIVTAVETIYFWPDLVSCFCEIGRVLKSNGKFVVINEIYKSEKFKERNEKLISSSNMAIHSPQELKELLQQAGFKNISIETVEDKNWLKAVAEK</sequence>
<evidence type="ECO:0000313" key="2">
    <source>
        <dbReference type="EMBL" id="OPJ63543.1"/>
    </source>
</evidence>
<gene>
    <name evidence="2" type="primary">ubiE_3</name>
    <name evidence="2" type="ORF">CLORY_10510</name>
</gene>
<dbReference type="CDD" id="cd02440">
    <property type="entry name" value="AdoMet_MTases"/>
    <property type="match status" value="1"/>
</dbReference>
<proteinExistence type="predicted"/>
<evidence type="ECO:0000259" key="1">
    <source>
        <dbReference type="Pfam" id="PF13847"/>
    </source>
</evidence>
<dbReference type="Proteomes" id="UP000190080">
    <property type="component" value="Unassembled WGS sequence"/>
</dbReference>
<dbReference type="STRING" id="1450648.CLORY_10510"/>
<evidence type="ECO:0000313" key="3">
    <source>
        <dbReference type="Proteomes" id="UP000190080"/>
    </source>
</evidence>
<dbReference type="Gene3D" id="3.40.50.150">
    <property type="entry name" value="Vaccinia Virus protein VP39"/>
    <property type="match status" value="1"/>
</dbReference>
<dbReference type="Pfam" id="PF13847">
    <property type="entry name" value="Methyltransf_31"/>
    <property type="match status" value="1"/>
</dbReference>
<dbReference type="PANTHER" id="PTHR44068">
    <property type="entry name" value="ZGC:194242"/>
    <property type="match status" value="1"/>
</dbReference>
<dbReference type="AlphaFoldDB" id="A0A1V4IUG6"/>
<organism evidence="2 3">
    <name type="scientific">Clostridium oryzae</name>
    <dbReference type="NCBI Taxonomy" id="1450648"/>
    <lineage>
        <taxon>Bacteria</taxon>
        <taxon>Bacillati</taxon>
        <taxon>Bacillota</taxon>
        <taxon>Clostridia</taxon>
        <taxon>Eubacteriales</taxon>
        <taxon>Clostridiaceae</taxon>
        <taxon>Clostridium</taxon>
    </lineage>
</organism>
<dbReference type="InterPro" id="IPR050447">
    <property type="entry name" value="Erg6_SMT_methyltransf"/>
</dbReference>
<dbReference type="SUPFAM" id="SSF53335">
    <property type="entry name" value="S-adenosyl-L-methionine-dependent methyltransferases"/>
    <property type="match status" value="1"/>
</dbReference>
<accession>A0A1V4IUG6</accession>
<name>A0A1V4IUG6_9CLOT</name>
<keyword evidence="2" id="KW-0489">Methyltransferase</keyword>
<keyword evidence="3" id="KW-1185">Reference proteome</keyword>